<organism evidence="2 3">
    <name type="scientific">Prunus dulcis</name>
    <name type="common">Almond</name>
    <name type="synonym">Amygdalus dulcis</name>
    <dbReference type="NCBI Taxonomy" id="3755"/>
    <lineage>
        <taxon>Eukaryota</taxon>
        <taxon>Viridiplantae</taxon>
        <taxon>Streptophyta</taxon>
        <taxon>Embryophyta</taxon>
        <taxon>Tracheophyta</taxon>
        <taxon>Spermatophyta</taxon>
        <taxon>Magnoliopsida</taxon>
        <taxon>eudicotyledons</taxon>
        <taxon>Gunneridae</taxon>
        <taxon>Pentapetalae</taxon>
        <taxon>rosids</taxon>
        <taxon>fabids</taxon>
        <taxon>Rosales</taxon>
        <taxon>Rosaceae</taxon>
        <taxon>Amygdaloideae</taxon>
        <taxon>Amygdaleae</taxon>
        <taxon>Prunus</taxon>
    </lineage>
</organism>
<feature type="compositionally biased region" description="Polar residues" evidence="1">
    <location>
        <begin position="12"/>
        <end position="27"/>
    </location>
</feature>
<feature type="region of interest" description="Disordered" evidence="1">
    <location>
        <begin position="1"/>
        <end position="97"/>
    </location>
</feature>
<accession>A0AAD4WJM5</accession>
<reference evidence="2 3" key="1">
    <citation type="journal article" date="2022" name="G3 (Bethesda)">
        <title>Whole-genome sequence and methylome profiling of the almond [Prunus dulcis (Mill.) D.A. Webb] cultivar 'Nonpareil'.</title>
        <authorList>
            <person name="D'Amico-Willman K.M."/>
            <person name="Ouma W.Z."/>
            <person name="Meulia T."/>
            <person name="Sideli G.M."/>
            <person name="Gradziel T.M."/>
            <person name="Fresnedo-Ramirez J."/>
        </authorList>
    </citation>
    <scope>NUCLEOTIDE SEQUENCE [LARGE SCALE GENOMIC DNA]</scope>
    <source>
        <strain evidence="2">Clone GOH B32 T37-40</strain>
    </source>
</reference>
<evidence type="ECO:0000313" key="2">
    <source>
        <dbReference type="EMBL" id="KAI5344564.1"/>
    </source>
</evidence>
<feature type="compositionally biased region" description="Basic residues" evidence="1">
    <location>
        <begin position="1"/>
        <end position="11"/>
    </location>
</feature>
<protein>
    <submittedName>
        <fullName evidence="2">Uncharacterized protein</fullName>
    </submittedName>
</protein>
<comment type="caution">
    <text evidence="2">The sequence shown here is derived from an EMBL/GenBank/DDBJ whole genome shotgun (WGS) entry which is preliminary data.</text>
</comment>
<proteinExistence type="predicted"/>
<evidence type="ECO:0000313" key="3">
    <source>
        <dbReference type="Proteomes" id="UP001054821"/>
    </source>
</evidence>
<keyword evidence="3" id="KW-1185">Reference proteome</keyword>
<name>A0AAD4WJM5_PRUDU</name>
<evidence type="ECO:0000256" key="1">
    <source>
        <dbReference type="SAM" id="MobiDB-lite"/>
    </source>
</evidence>
<feature type="compositionally biased region" description="Low complexity" evidence="1">
    <location>
        <begin position="64"/>
        <end position="73"/>
    </location>
</feature>
<gene>
    <name evidence="2" type="ORF">L3X38_012441</name>
</gene>
<dbReference type="Proteomes" id="UP001054821">
    <property type="component" value="Chromosome 2"/>
</dbReference>
<sequence length="97" mass="9939">MSNLIRRRKAVKTTQSSPPMAQPSAVTAPTLMDHLPVGPGVSHAPASLVAQPVSSKSRHRPANTTDTTLTDATGASGPQPEHLGVLSVVKDGEGHSG</sequence>
<dbReference type="EMBL" id="JAJFAZ020000002">
    <property type="protein sequence ID" value="KAI5344564.1"/>
    <property type="molecule type" value="Genomic_DNA"/>
</dbReference>
<dbReference type="AlphaFoldDB" id="A0AAD4WJM5"/>